<evidence type="ECO:0000313" key="2">
    <source>
        <dbReference type="EMBL" id="CAK9237552.1"/>
    </source>
</evidence>
<keyword evidence="1" id="KW-1133">Transmembrane helix</keyword>
<gene>
    <name evidence="2" type="ORF">CSSPTR1EN2_LOCUS23760</name>
</gene>
<evidence type="ECO:0000313" key="3">
    <source>
        <dbReference type="Proteomes" id="UP001497512"/>
    </source>
</evidence>
<proteinExistence type="predicted"/>
<keyword evidence="1" id="KW-0472">Membrane</keyword>
<dbReference type="PANTHER" id="PTHR33868">
    <property type="entry name" value="EXPRESSED PROTEIN"/>
    <property type="match status" value="1"/>
</dbReference>
<dbReference type="Proteomes" id="UP001497512">
    <property type="component" value="Chromosome 9"/>
</dbReference>
<sequence length="510" mass="56259">MAAGDARTMWQRTASICMLAKDQDSAAVRAPKLAHCPVLPKLAQIDIIPPEAVRVVEHTPPSYCWTNGSSWASMDTKTIWHLSPSAAYWKDTTSKSDSLLERSLKESPVLLLNCGAEAIESPAVQVGIQQKENTDTVIQLSGTCLSDEQTVEMQGIQHHETMDTSTQLRGKSFIDGQCAEIFDSDFRKVVETPATLASSVSWRTANKEALAALVAQKSAARLENCDLPTPLSKSLLTAAPQMVEPQASQIMEQNLIASIFQAGGDLMHSESLELPASPLSLGRSETNSGAYQVCRMISQPLTVPTIHHASPNLFHGSHSLSSTDNRTRLWNPGVEEISSSLGKESGLFGEALCHSQTRAREAEKRAEQSFQDCKKLSHLFFREASLSLTYRQWISTLQAENTCLKMYMRNQRATVQWQQSLFSPFTAIDHMLRLQDYKNEHGCSSRKLLEPLSAIWAEKECRRNFDNNQGQDGADILMSCTLSFAFALGLSLASAGLMLGWSMGWILLAY</sequence>
<reference evidence="2" key="1">
    <citation type="submission" date="2024-02" db="EMBL/GenBank/DDBJ databases">
        <authorList>
            <consortium name="ELIXIR-Norway"/>
            <consortium name="Elixir Norway"/>
        </authorList>
    </citation>
    <scope>NUCLEOTIDE SEQUENCE</scope>
</reference>
<keyword evidence="1" id="KW-0812">Transmembrane</keyword>
<keyword evidence="3" id="KW-1185">Reference proteome</keyword>
<feature type="transmembrane region" description="Helical" evidence="1">
    <location>
        <begin position="484"/>
        <end position="508"/>
    </location>
</feature>
<organism evidence="2 3">
    <name type="scientific">Sphagnum troendelagicum</name>
    <dbReference type="NCBI Taxonomy" id="128251"/>
    <lineage>
        <taxon>Eukaryota</taxon>
        <taxon>Viridiplantae</taxon>
        <taxon>Streptophyta</taxon>
        <taxon>Embryophyta</taxon>
        <taxon>Bryophyta</taxon>
        <taxon>Sphagnophytina</taxon>
        <taxon>Sphagnopsida</taxon>
        <taxon>Sphagnales</taxon>
        <taxon>Sphagnaceae</taxon>
        <taxon>Sphagnum</taxon>
    </lineage>
</organism>
<dbReference type="EMBL" id="OZ019901">
    <property type="protein sequence ID" value="CAK9237552.1"/>
    <property type="molecule type" value="Genomic_DNA"/>
</dbReference>
<evidence type="ECO:0000256" key="1">
    <source>
        <dbReference type="SAM" id="Phobius"/>
    </source>
</evidence>
<name>A0ABP0V5Y0_9BRYO</name>
<protein>
    <submittedName>
        <fullName evidence="2">Uncharacterized protein</fullName>
    </submittedName>
</protein>
<dbReference type="PANTHER" id="PTHR33868:SF2">
    <property type="entry name" value="EXPRESSED PROTEIN"/>
    <property type="match status" value="1"/>
</dbReference>
<accession>A0ABP0V5Y0</accession>